<accession>A0ABQ9G960</accession>
<reference evidence="1 2" key="1">
    <citation type="submission" date="2023-02" db="EMBL/GenBank/DDBJ databases">
        <title>LHISI_Scaffold_Assembly.</title>
        <authorList>
            <person name="Stuart O.P."/>
            <person name="Cleave R."/>
            <person name="Magrath M.J.L."/>
            <person name="Mikheyev A.S."/>
        </authorList>
    </citation>
    <scope>NUCLEOTIDE SEQUENCE [LARGE SCALE GENOMIC DNA]</scope>
    <source>
        <strain evidence="1">Daus_M_001</strain>
        <tissue evidence="1">Leg muscle</tissue>
    </source>
</reference>
<dbReference type="EMBL" id="JARBHB010000014">
    <property type="protein sequence ID" value="KAJ8868788.1"/>
    <property type="molecule type" value="Genomic_DNA"/>
</dbReference>
<dbReference type="Proteomes" id="UP001159363">
    <property type="component" value="Chromosome 13"/>
</dbReference>
<gene>
    <name evidence="1" type="ORF">PR048_030328</name>
</gene>
<evidence type="ECO:0000313" key="1">
    <source>
        <dbReference type="EMBL" id="KAJ8868788.1"/>
    </source>
</evidence>
<organism evidence="1 2">
    <name type="scientific">Dryococelus australis</name>
    <dbReference type="NCBI Taxonomy" id="614101"/>
    <lineage>
        <taxon>Eukaryota</taxon>
        <taxon>Metazoa</taxon>
        <taxon>Ecdysozoa</taxon>
        <taxon>Arthropoda</taxon>
        <taxon>Hexapoda</taxon>
        <taxon>Insecta</taxon>
        <taxon>Pterygota</taxon>
        <taxon>Neoptera</taxon>
        <taxon>Polyneoptera</taxon>
        <taxon>Phasmatodea</taxon>
        <taxon>Verophasmatodea</taxon>
        <taxon>Anareolatae</taxon>
        <taxon>Phasmatidae</taxon>
        <taxon>Eurycanthinae</taxon>
        <taxon>Dryococelus</taxon>
    </lineage>
</organism>
<sequence>MSLWESARSVSTARPLLSVCNRDRAFDARERHMSRAPRTIFPVAAVAERLCQGESGSLPDRITPGFSQVGIVSRTMPLVGGIFLGYLPFPPGPFIPPLLHSQLTSPSSALKTSMLPALWNYFPSNAVKFAERVSLSAPVCNVKLSERLIIKDAAANADKLIAPRAPFTPRISFFSIYQAEMSSSSQLPFPEELGSPRTAESLASRATLSDSWAIPELRGTTTAICESASANLCAVKSGTDLRDCGLDAPPSLTNSDTYFRQFCNNMPEGGWGTVIFSKVLYSTVHSCARTRGDVSPGNRSEGARWRSWCRVSKVGNRVFTPVLLRGRHTPRWFNISCDTADSDRVQVRDCTGDFFFSRLRERSVSEGGVIDRDGSVAHVLAASEGRGILPAAHSKNQFPPGTIDSSQYSVFREACFGRVPARNLWRLLALFPTETIDTWTYVHINNARLNSRVPSARAAKNRRRGRHIGGKKKYRGRLKDVTSSVSCCNHNSKTARQTRRVNSVASTIFVALTSHIQFHDLRSKHAPVLTTFPSCKSNSADGVCESTRRMALFIHQRSVYRIFRTQPRSSKCRLVEGISHAHESLPLEEMTVFYLPEGCSRSHACKCRFLKGLRRPYYRFRFATCRVELLTAPRAVEPQNCTRIDRWLTTIYLVFHWLLAVVSCASGLCDCGLMRESHSPDKHSATRQKPQPRHNIYIFNCRVGAVVSCLSGLCDSGITRRQSGVSQFVSPQTSLSLITIVATRRIAVFAPYSKLQTVDTEVDRDLNSLTGPIEKVPRNPNHAEKAHSAARLCKSPHTPRGITLPSAHLSACSSGYRGKATNDHVILPIAIVKYTEAKFRGGPFDIRELGRPLAARSCENGPRWFSAEPYVEQGPTVAERLDCLPPTKANRVQSPAGPLRIFASGHRAGRCRWWADFLGDLPFSPLFHSGAAPYSRHFNLTGSQDLVVNTRSNIFTHSLTLSEAIFTDSTPIIQTAEAGVGNRKWPLVTTNTDKVARVCSMWRWTGVLEVERAKCIIYPPPHALNHSNNTCNGAAVAERLARSPPTKATPGSIPGRVTRFSQVGIVSDDAVGGGFSRGSPVSPAHSFRRLSIFTSITLIGSQDLAVKSRPNLFTTQLTPKVGPGYNCISGLSPSRLKEREFNIKEAGIAAEREWVGMAINLGPSLPP</sequence>
<protein>
    <submittedName>
        <fullName evidence="1">Uncharacterized protein</fullName>
    </submittedName>
</protein>
<keyword evidence="2" id="KW-1185">Reference proteome</keyword>
<name>A0ABQ9G960_9NEOP</name>
<evidence type="ECO:0000313" key="2">
    <source>
        <dbReference type="Proteomes" id="UP001159363"/>
    </source>
</evidence>
<proteinExistence type="predicted"/>
<comment type="caution">
    <text evidence="1">The sequence shown here is derived from an EMBL/GenBank/DDBJ whole genome shotgun (WGS) entry which is preliminary data.</text>
</comment>